<name>F7YYJ2_9THEM</name>
<accession>F7YYJ2</accession>
<evidence type="ECO:0000256" key="7">
    <source>
        <dbReference type="HAMAP-Rule" id="MF_00120"/>
    </source>
</evidence>
<protein>
    <recommendedName>
        <fullName evidence="7">Glutamyl-tRNA(Gln) amidotransferase subunit A</fullName>
        <shortName evidence="7">Glu-ADT subunit A</shortName>
        <ecNumber evidence="7">6.3.5.7</ecNumber>
    </recommendedName>
</protein>
<comment type="subunit">
    <text evidence="7">Heterotrimer of A, B and C subunits.</text>
</comment>
<keyword evidence="9" id="KW-0808">Transferase</keyword>
<dbReference type="InterPro" id="IPR023631">
    <property type="entry name" value="Amidase_dom"/>
</dbReference>
<dbReference type="GO" id="GO:0006412">
    <property type="term" value="P:translation"/>
    <property type="evidence" value="ECO:0007669"/>
    <property type="project" value="UniProtKB-UniRule"/>
</dbReference>
<evidence type="ECO:0000313" key="10">
    <source>
        <dbReference type="Proteomes" id="UP000006804"/>
    </source>
</evidence>
<feature type="active site" description="Charge relay system" evidence="7">
    <location>
        <position position="133"/>
    </location>
</feature>
<evidence type="ECO:0000313" key="9">
    <source>
        <dbReference type="EMBL" id="AEH51022.1"/>
    </source>
</evidence>
<evidence type="ECO:0000256" key="2">
    <source>
        <dbReference type="ARBA" id="ARBA00022598"/>
    </source>
</evidence>
<dbReference type="GO" id="GO:0016740">
    <property type="term" value="F:transferase activity"/>
    <property type="evidence" value="ECO:0007669"/>
    <property type="project" value="UniProtKB-KW"/>
</dbReference>
<dbReference type="NCBIfam" id="TIGR00132">
    <property type="entry name" value="gatA"/>
    <property type="match status" value="1"/>
</dbReference>
<comment type="function">
    <text evidence="7">Allows the formation of correctly charged Gln-tRNA(Gln) through the transamidation of misacylated Glu-tRNA(Gln) in organisms which lack glutaminyl-tRNA synthetase. The reaction takes place in the presence of glutamine and ATP through an activated gamma-phospho-Glu-tRNA(Gln).</text>
</comment>
<organism evidence="9 10">
    <name type="scientific">Pseudothermotoga thermarum DSM 5069</name>
    <dbReference type="NCBI Taxonomy" id="688269"/>
    <lineage>
        <taxon>Bacteria</taxon>
        <taxon>Thermotogati</taxon>
        <taxon>Thermotogota</taxon>
        <taxon>Thermotogae</taxon>
        <taxon>Thermotogales</taxon>
        <taxon>Thermotogaceae</taxon>
        <taxon>Pseudothermotoga</taxon>
    </lineage>
</organism>
<dbReference type="SUPFAM" id="SSF75304">
    <property type="entry name" value="Amidase signature (AS) enzymes"/>
    <property type="match status" value="1"/>
</dbReference>
<dbReference type="InterPro" id="IPR036928">
    <property type="entry name" value="AS_sf"/>
</dbReference>
<evidence type="ECO:0000256" key="6">
    <source>
        <dbReference type="ARBA" id="ARBA00047407"/>
    </source>
</evidence>
<keyword evidence="2 7" id="KW-0436">Ligase</keyword>
<proteinExistence type="inferred from homology"/>
<evidence type="ECO:0000259" key="8">
    <source>
        <dbReference type="Pfam" id="PF01425"/>
    </source>
</evidence>
<evidence type="ECO:0000256" key="1">
    <source>
        <dbReference type="ARBA" id="ARBA00008069"/>
    </source>
</evidence>
<dbReference type="HAMAP" id="MF_00120">
    <property type="entry name" value="GatA"/>
    <property type="match status" value="1"/>
</dbReference>
<evidence type="ECO:0000256" key="3">
    <source>
        <dbReference type="ARBA" id="ARBA00022741"/>
    </source>
</evidence>
<dbReference type="InterPro" id="IPR004412">
    <property type="entry name" value="GatA"/>
</dbReference>
<dbReference type="GO" id="GO:0005524">
    <property type="term" value="F:ATP binding"/>
    <property type="evidence" value="ECO:0007669"/>
    <property type="project" value="UniProtKB-KW"/>
</dbReference>
<dbReference type="InterPro" id="IPR000120">
    <property type="entry name" value="Amidase"/>
</dbReference>
<evidence type="ECO:0000256" key="5">
    <source>
        <dbReference type="ARBA" id="ARBA00022917"/>
    </source>
</evidence>
<dbReference type="GO" id="GO:0050567">
    <property type="term" value="F:glutaminyl-tRNA synthase (glutamine-hydrolyzing) activity"/>
    <property type="evidence" value="ECO:0007669"/>
    <property type="project" value="UniProtKB-UniRule"/>
</dbReference>
<comment type="similarity">
    <text evidence="1 7">Belongs to the amidase family. GatA subfamily.</text>
</comment>
<reference evidence="9 10" key="1">
    <citation type="submission" date="2010-11" db="EMBL/GenBank/DDBJ databases">
        <title>The complete genome of Thermotoga thermarum DSM 5069.</title>
        <authorList>
            <consortium name="US DOE Joint Genome Institute (JGI-PGF)"/>
            <person name="Lucas S."/>
            <person name="Copeland A."/>
            <person name="Lapidus A."/>
            <person name="Bruce D."/>
            <person name="Goodwin L."/>
            <person name="Pitluck S."/>
            <person name="Kyrpides N."/>
            <person name="Mavromatis K."/>
            <person name="Ivanova N."/>
            <person name="Zeytun A."/>
            <person name="Brettin T."/>
            <person name="Detter J.C."/>
            <person name="Tapia R."/>
            <person name="Han C."/>
            <person name="Land M."/>
            <person name="Hauser L."/>
            <person name="Markowitz V."/>
            <person name="Cheng J.-F."/>
            <person name="Hugenholtz P."/>
            <person name="Woyke T."/>
            <person name="Wu D."/>
            <person name="Spring S."/>
            <person name="Schroeder M."/>
            <person name="Brambilla E."/>
            <person name="Klenk H.-P."/>
            <person name="Eisen J.A."/>
        </authorList>
    </citation>
    <scope>NUCLEOTIDE SEQUENCE [LARGE SCALE GENOMIC DNA]</scope>
    <source>
        <strain evidence="9 10">DSM 5069</strain>
    </source>
</reference>
<dbReference type="OrthoDB" id="9811471at2"/>
<dbReference type="EC" id="6.3.5.7" evidence="7"/>
<comment type="catalytic activity">
    <reaction evidence="6 7">
        <text>L-glutamyl-tRNA(Gln) + L-glutamine + ATP + H2O = L-glutaminyl-tRNA(Gln) + L-glutamate + ADP + phosphate + H(+)</text>
        <dbReference type="Rhea" id="RHEA:17521"/>
        <dbReference type="Rhea" id="RHEA-COMP:9681"/>
        <dbReference type="Rhea" id="RHEA-COMP:9684"/>
        <dbReference type="ChEBI" id="CHEBI:15377"/>
        <dbReference type="ChEBI" id="CHEBI:15378"/>
        <dbReference type="ChEBI" id="CHEBI:29985"/>
        <dbReference type="ChEBI" id="CHEBI:30616"/>
        <dbReference type="ChEBI" id="CHEBI:43474"/>
        <dbReference type="ChEBI" id="CHEBI:58359"/>
        <dbReference type="ChEBI" id="CHEBI:78520"/>
        <dbReference type="ChEBI" id="CHEBI:78521"/>
        <dbReference type="ChEBI" id="CHEBI:456216"/>
        <dbReference type="EC" id="6.3.5.7"/>
    </reaction>
</comment>
<dbReference type="PROSITE" id="PS00571">
    <property type="entry name" value="AMIDASES"/>
    <property type="match status" value="1"/>
</dbReference>
<feature type="active site" description="Acyl-ester intermediate" evidence="7">
    <location>
        <position position="157"/>
    </location>
</feature>
<dbReference type="PATRIC" id="fig|688269.3.peg.961"/>
<dbReference type="PANTHER" id="PTHR11895">
    <property type="entry name" value="TRANSAMIDASE"/>
    <property type="match status" value="1"/>
</dbReference>
<dbReference type="Pfam" id="PF01425">
    <property type="entry name" value="Amidase"/>
    <property type="match status" value="1"/>
</dbReference>
<dbReference type="GO" id="GO:0030956">
    <property type="term" value="C:glutamyl-tRNA(Gln) amidotransferase complex"/>
    <property type="evidence" value="ECO:0007669"/>
    <property type="project" value="InterPro"/>
</dbReference>
<feature type="domain" description="Amidase" evidence="8">
    <location>
        <begin position="46"/>
        <end position="443"/>
    </location>
</feature>
<dbReference type="InterPro" id="IPR020556">
    <property type="entry name" value="Amidase_CS"/>
</dbReference>
<dbReference type="eggNOG" id="COG0154">
    <property type="taxonomic scope" value="Bacteria"/>
</dbReference>
<dbReference type="RefSeq" id="WP_013932242.1">
    <property type="nucleotide sequence ID" value="NC_015707.1"/>
</dbReference>
<gene>
    <name evidence="7" type="primary">gatA</name>
    <name evidence="9" type="ORF">Theth_0938</name>
</gene>
<dbReference type="PANTHER" id="PTHR11895:SF151">
    <property type="entry name" value="GLUTAMYL-TRNA(GLN) AMIDOTRANSFERASE SUBUNIT A"/>
    <property type="match status" value="1"/>
</dbReference>
<sequence>MFEKLTIEDCLSLDRKELVKMSIERIKKIDKFVKSFITVVEDPKFVEGPYSGIPIAIKDNITTEGIRTTCASKILENYIPCYDATAVKKLKQYGFAIVGKTNLDEFAMGSSTERSAFFITRNPWNLKCVPGGSSGGSAAAVASGEVVASLGSDTGGSVRQPASFCGVVGFKPSYGLVSRYGLVAFASSLDQIGPITKTVRDAALLMDIISGKDPIDSTTVSKKVDFLSHLEEGIQGMRFAVPEEVYNYEGLDNEVAQRFEEAIKLAEKLGAKVAKVKIPTMKYVVATYYIIAPAEASSNLARYDGVKYGLRIEERGLKDTYMSTRNQGFGEEVRRRIMLGTFTLSAAYYEAYFNKAQKVRKLIANDFETVFKDFDAVLTPTSPVPAFEIGSVKDPLTYYLMDIFTIPANLIGGPAISIPFGFAKSLPVGLQIMGKRFDDGKVLQIARAFEKNSPYNENGRFPMPVVKCDEV</sequence>
<evidence type="ECO:0000256" key="4">
    <source>
        <dbReference type="ARBA" id="ARBA00022840"/>
    </source>
</evidence>
<dbReference type="EMBL" id="CP002351">
    <property type="protein sequence ID" value="AEH51022.1"/>
    <property type="molecule type" value="Genomic_DNA"/>
</dbReference>
<dbReference type="STRING" id="688269.Theth_0938"/>
<dbReference type="AlphaFoldDB" id="F7YYJ2"/>
<keyword evidence="4 7" id="KW-0067">ATP-binding</keyword>
<dbReference type="Proteomes" id="UP000006804">
    <property type="component" value="Chromosome"/>
</dbReference>
<dbReference type="HOGENOM" id="CLU_009600_0_3_0"/>
<keyword evidence="10" id="KW-1185">Reference proteome</keyword>
<dbReference type="Gene3D" id="3.90.1300.10">
    <property type="entry name" value="Amidase signature (AS) domain"/>
    <property type="match status" value="1"/>
</dbReference>
<feature type="active site" description="Charge relay system" evidence="7">
    <location>
        <position position="58"/>
    </location>
</feature>
<keyword evidence="5 7" id="KW-0648">Protein biosynthesis</keyword>
<keyword evidence="3 7" id="KW-0547">Nucleotide-binding</keyword>
<dbReference type="KEGG" id="tta:Theth_0938"/>